<accession>A0ABU1K6S4</accession>
<proteinExistence type="predicted"/>
<dbReference type="Proteomes" id="UP001257659">
    <property type="component" value="Unassembled WGS sequence"/>
</dbReference>
<evidence type="ECO:0008006" key="3">
    <source>
        <dbReference type="Google" id="ProtNLM"/>
    </source>
</evidence>
<gene>
    <name evidence="1" type="ORF">GGR31_001963</name>
</gene>
<dbReference type="EMBL" id="JAVDQA010000005">
    <property type="protein sequence ID" value="MDR6301312.1"/>
    <property type="molecule type" value="Genomic_DNA"/>
</dbReference>
<reference evidence="1 2" key="1">
    <citation type="submission" date="2023-07" db="EMBL/GenBank/DDBJ databases">
        <title>Genomic Encyclopedia of Type Strains, Phase IV (KMG-IV): sequencing the most valuable type-strain genomes for metagenomic binning, comparative biology and taxonomic classification.</title>
        <authorList>
            <person name="Goeker M."/>
        </authorList>
    </citation>
    <scope>NUCLEOTIDE SEQUENCE [LARGE SCALE GENOMIC DNA]</scope>
    <source>
        <strain evidence="1 2">DSM 102814</strain>
    </source>
</reference>
<evidence type="ECO:0000313" key="2">
    <source>
        <dbReference type="Proteomes" id="UP001257659"/>
    </source>
</evidence>
<keyword evidence="2" id="KW-1185">Reference proteome</keyword>
<protein>
    <recommendedName>
        <fullName evidence="3">Arginyl-tRNA synthetase</fullName>
    </recommendedName>
</protein>
<sequence>MLLNVSYNNAEIKEKINTEVGKAFTLVERIKMDGIGSGKLFITTTSIEIHNLLILDKYINTCGIEMRPDGIIVTFRSLLETYALIIPYYKLKLYKGRAEEYSIYRDNYFIKIKADTKNVHNFMKKLLDYKAEHWTSRENNL</sequence>
<dbReference type="RefSeq" id="WP_309728529.1">
    <property type="nucleotide sequence ID" value="NZ_JAVDQA010000005.1"/>
</dbReference>
<comment type="caution">
    <text evidence="1">The sequence shown here is derived from an EMBL/GenBank/DDBJ whole genome shotgun (WGS) entry which is preliminary data.</text>
</comment>
<evidence type="ECO:0000313" key="1">
    <source>
        <dbReference type="EMBL" id="MDR6301312.1"/>
    </source>
</evidence>
<organism evidence="1 2">
    <name type="scientific">Mesonia maritima</name>
    <dbReference type="NCBI Taxonomy" id="1793873"/>
    <lineage>
        <taxon>Bacteria</taxon>
        <taxon>Pseudomonadati</taxon>
        <taxon>Bacteroidota</taxon>
        <taxon>Flavobacteriia</taxon>
        <taxon>Flavobacteriales</taxon>
        <taxon>Flavobacteriaceae</taxon>
        <taxon>Mesonia</taxon>
    </lineage>
</organism>
<name>A0ABU1K6S4_9FLAO</name>